<dbReference type="RefSeq" id="WP_229976259.1">
    <property type="nucleotide sequence ID" value="NZ_CP087133.1"/>
</dbReference>
<dbReference type="InterPro" id="IPR009081">
    <property type="entry name" value="PP-bd_ACP"/>
</dbReference>
<dbReference type="CDD" id="cd19531">
    <property type="entry name" value="LCL_NRPS-like"/>
    <property type="match status" value="1"/>
</dbReference>
<dbReference type="PANTHER" id="PTHR45527">
    <property type="entry name" value="NONRIBOSOMAL PEPTIDE SYNTHETASE"/>
    <property type="match status" value="1"/>
</dbReference>
<evidence type="ECO:0000256" key="1">
    <source>
        <dbReference type="ARBA" id="ARBA00001957"/>
    </source>
</evidence>
<dbReference type="PROSITE" id="PS50075">
    <property type="entry name" value="CARRIER"/>
    <property type="match status" value="2"/>
</dbReference>
<keyword evidence="2" id="KW-0596">Phosphopantetheine</keyword>
<dbReference type="Gene3D" id="1.10.1200.10">
    <property type="entry name" value="ACP-like"/>
    <property type="match status" value="2"/>
</dbReference>
<comment type="caution">
    <text evidence="6">The sequence shown here is derived from an EMBL/GenBank/DDBJ whole genome shotgun (WGS) entry which is preliminary data.</text>
</comment>
<organism evidence="6 7">
    <name type="scientific">Flavobacterium flavipigmentatum</name>
    <dbReference type="NCBI Taxonomy" id="2893884"/>
    <lineage>
        <taxon>Bacteria</taxon>
        <taxon>Pseudomonadati</taxon>
        <taxon>Bacteroidota</taxon>
        <taxon>Flavobacteriia</taxon>
        <taxon>Flavobacteriales</taxon>
        <taxon>Flavobacteriaceae</taxon>
        <taxon>Flavobacterium</taxon>
    </lineage>
</organism>
<keyword evidence="8" id="KW-1185">Reference proteome</keyword>
<evidence type="ECO:0000313" key="8">
    <source>
        <dbReference type="Proteomes" id="UP001278738"/>
    </source>
</evidence>
<dbReference type="InterPro" id="IPR025110">
    <property type="entry name" value="AMP-bd_C"/>
</dbReference>
<evidence type="ECO:0000256" key="3">
    <source>
        <dbReference type="ARBA" id="ARBA00022553"/>
    </source>
</evidence>
<dbReference type="NCBIfam" id="NF003417">
    <property type="entry name" value="PRK04813.1"/>
    <property type="match status" value="2"/>
</dbReference>
<evidence type="ECO:0000313" key="7">
    <source>
        <dbReference type="Proteomes" id="UP001270053"/>
    </source>
</evidence>
<dbReference type="GO" id="GO:0005737">
    <property type="term" value="C:cytoplasm"/>
    <property type="evidence" value="ECO:0007669"/>
    <property type="project" value="TreeGrafter"/>
</dbReference>
<dbReference type="InterPro" id="IPR042099">
    <property type="entry name" value="ANL_N_sf"/>
</dbReference>
<dbReference type="SUPFAM" id="SSF47336">
    <property type="entry name" value="ACP-like"/>
    <property type="match status" value="2"/>
</dbReference>
<keyword evidence="3" id="KW-0597">Phosphoprotein</keyword>
<dbReference type="PANTHER" id="PTHR45527:SF1">
    <property type="entry name" value="FATTY ACID SYNTHASE"/>
    <property type="match status" value="1"/>
</dbReference>
<dbReference type="InterPro" id="IPR001242">
    <property type="entry name" value="Condensation_dom"/>
</dbReference>
<dbReference type="InterPro" id="IPR000873">
    <property type="entry name" value="AMP-dep_synth/lig_dom"/>
</dbReference>
<dbReference type="InterPro" id="IPR020845">
    <property type="entry name" value="AMP-binding_CS"/>
</dbReference>
<gene>
    <name evidence="5" type="ORF">SGQ18_13420</name>
    <name evidence="6" type="ORF">SGQ44_13450</name>
</gene>
<dbReference type="Gene3D" id="2.30.38.10">
    <property type="entry name" value="Luciferase, Domain 3"/>
    <property type="match status" value="1"/>
</dbReference>
<dbReference type="NCBIfam" id="TIGR01733">
    <property type="entry name" value="AA-adenyl-dom"/>
    <property type="match status" value="2"/>
</dbReference>
<dbReference type="Gene3D" id="3.30.559.10">
    <property type="entry name" value="Chloramphenicol acetyltransferase-like domain"/>
    <property type="match status" value="2"/>
</dbReference>
<evidence type="ECO:0000313" key="6">
    <source>
        <dbReference type="EMBL" id="MDX6186769.1"/>
    </source>
</evidence>
<dbReference type="EMBL" id="JAWXVG010000006">
    <property type="protein sequence ID" value="MDX6183162.1"/>
    <property type="molecule type" value="Genomic_DNA"/>
</dbReference>
<feature type="domain" description="Carrier" evidence="4">
    <location>
        <begin position="1753"/>
        <end position="1828"/>
    </location>
</feature>
<dbReference type="Pfam" id="PF00550">
    <property type="entry name" value="PP-binding"/>
    <property type="match status" value="2"/>
</dbReference>
<dbReference type="FunFam" id="3.40.50.980:FF:000001">
    <property type="entry name" value="Non-ribosomal peptide synthetase"/>
    <property type="match status" value="2"/>
</dbReference>
<dbReference type="GO" id="GO:0031177">
    <property type="term" value="F:phosphopantetheine binding"/>
    <property type="evidence" value="ECO:0007669"/>
    <property type="project" value="TreeGrafter"/>
</dbReference>
<protein>
    <submittedName>
        <fullName evidence="6">Non-ribosomal peptide synthetase</fullName>
    </submittedName>
</protein>
<proteinExistence type="predicted"/>
<evidence type="ECO:0000313" key="5">
    <source>
        <dbReference type="EMBL" id="MDX6183162.1"/>
    </source>
</evidence>
<dbReference type="Gene3D" id="3.40.50.980">
    <property type="match status" value="2"/>
</dbReference>
<dbReference type="GO" id="GO:0043041">
    <property type="term" value="P:amino acid activation for nonribosomal peptide biosynthetic process"/>
    <property type="evidence" value="ECO:0007669"/>
    <property type="project" value="TreeGrafter"/>
</dbReference>
<feature type="domain" description="Carrier" evidence="4">
    <location>
        <begin position="719"/>
        <end position="794"/>
    </location>
</feature>
<dbReference type="Pfam" id="PF00501">
    <property type="entry name" value="AMP-binding"/>
    <property type="match status" value="2"/>
</dbReference>
<dbReference type="Pfam" id="PF00668">
    <property type="entry name" value="Condensation"/>
    <property type="match status" value="2"/>
</dbReference>
<dbReference type="Gene3D" id="3.30.559.30">
    <property type="entry name" value="Nonribosomal peptide synthetase, condensation domain"/>
    <property type="match status" value="3"/>
</dbReference>
<comment type="cofactor">
    <cofactor evidence="1">
        <name>pantetheine 4'-phosphate</name>
        <dbReference type="ChEBI" id="CHEBI:47942"/>
    </cofactor>
</comment>
<dbReference type="Gene3D" id="3.40.50.12780">
    <property type="entry name" value="N-terminal domain of ligase-like"/>
    <property type="match status" value="1"/>
</dbReference>
<dbReference type="InterPro" id="IPR036736">
    <property type="entry name" value="ACP-like_sf"/>
</dbReference>
<name>A0AAJ2SCT3_9FLAO</name>
<dbReference type="InterPro" id="IPR023213">
    <property type="entry name" value="CAT-like_dom_sf"/>
</dbReference>
<dbReference type="PROSITE" id="PS00455">
    <property type="entry name" value="AMP_BINDING"/>
    <property type="match status" value="2"/>
</dbReference>
<dbReference type="Proteomes" id="UP001278738">
    <property type="component" value="Unassembled WGS sequence"/>
</dbReference>
<dbReference type="InterPro" id="IPR020459">
    <property type="entry name" value="AMP-binding"/>
</dbReference>
<dbReference type="EMBL" id="JAWXVH010000007">
    <property type="protein sequence ID" value="MDX6186769.1"/>
    <property type="molecule type" value="Genomic_DNA"/>
</dbReference>
<dbReference type="Proteomes" id="UP001270053">
    <property type="component" value="Unassembled WGS sequence"/>
</dbReference>
<evidence type="ECO:0000256" key="2">
    <source>
        <dbReference type="ARBA" id="ARBA00022450"/>
    </source>
</evidence>
<reference evidence="6 8" key="1">
    <citation type="submission" date="2023-11" db="EMBL/GenBank/DDBJ databases">
        <title>Unpublished Manusciprt.</title>
        <authorList>
            <person name="Saticioglu I.B."/>
            <person name="Ay H."/>
            <person name="Ajmi N."/>
            <person name="Altun S."/>
            <person name="Duman M."/>
        </authorList>
    </citation>
    <scope>NUCLEOTIDE SEQUENCE</scope>
    <source>
        <strain evidence="5 8">Fl-33</strain>
        <strain evidence="6">Fl-77</strain>
    </source>
</reference>
<dbReference type="GO" id="GO:0003824">
    <property type="term" value="F:catalytic activity"/>
    <property type="evidence" value="ECO:0007669"/>
    <property type="project" value="InterPro"/>
</dbReference>
<dbReference type="Gene3D" id="3.30.300.30">
    <property type="match status" value="2"/>
</dbReference>
<dbReference type="FunFam" id="1.10.1200.10:FF:000005">
    <property type="entry name" value="Nonribosomal peptide synthetase 1"/>
    <property type="match status" value="1"/>
</dbReference>
<dbReference type="SUPFAM" id="SSF52777">
    <property type="entry name" value="CoA-dependent acyltransferases"/>
    <property type="match status" value="5"/>
</dbReference>
<sequence length="2293" mass="262521">MTTIEQKSISNYWIKKVKNSPLVNSVEIENPKIKSIQVDRNSISFFSKLTNENNIAELTVLLTVFNALLQRYFEIESFIFSSKVNNDGITLLYKNAETSGKSFKYYLQEIKKEVQEVYSYSEYEDKLQENFPFSKYALFGFFYNSKTAQANHNFPFSLSVTKNDKALELNISYDSSFVEESIADHFLNSYANWLLHLDLYINETVDKIAIVSLLEKEQLLHDFNPAAKDYANKTLVELFEEQAVKTPDNTAIIFKNKELTYKELNERANQLAHYLRKKYSIQPNDLVGIKLERNEFIPIVLLGILKSGAAYVPIEINYPEERIQYIEKDSQCKLVIDENHLRNYLNDTDHSNNTDNPKLINHHTDLAYIIYTSGTTGNPKGVMISHQNAVVLIYWSQEEYNADAFEMVYAATSYCFDLSVYELFYPLSIGKKIRILENALEIGEALQHDKKVLVNTVPSSIRHIIESGYSLKNTTIINLAGEPFPVDLSKKLLDTNAEIRNLYGPSEDTTYSTAYKLSAQKEYTTSVSIGKAISNTKVYILDKNLELLPVGIAGKLYISGDGLSKGYLNRAELTAEKFILNPFSDSVLMYDTGDMAKWLPDGTIDFLGRKDYQVKLRGYRVELGEIENAILSFSENVTQVVVLVLQNNAVQNLVAYFTKNKSIDEEILKSYLKEKLPAYMVPNYFIALDKIPLTPNGKTDRKVLENLPLHQLSNANYVAPGNEIEKTLVAIWQEILGIKKIGIEDNFFDLGGHSLMIGQVINNIYKRLNGTISYKELFLAPTIAQISQKIRKENYQSIPKTEVQNYYPLTASQHKMWVLSQFEGGNSAYNMHGAVKLKGDVDVLKLEKAFNFLIAKYEILRTYFKAGHDGEISQYILEEGQWKFNLIQENYSNKSKEELSQYLNEQQATIFNLTNAPLLKAALLKTEENEHILSLVMQHIIGDGWSLELLISEIVTTYNNLIQGNTIDFSITIQYKDYAVWMQSQENEKSVLDSEEYWLSVFKGQIPVLELPSYKSRPAKQTYSGNTLTYSFSEAFLSKLKQFSKTNNVTPFMTLMAGVNALLYRYTNQNNIILGTPIAGREHPDLENQLGLFLNTLAIKTKITGTDSFSALLEVQRKTLIDAYEHQNYAFSSLVNKLNLKRDASRSALFDVLVVLQNQEQLKTIHANAPMEGVAVEPFEIKRNTSQFDLSFVFTEKKEELLLSLEYNTDIYDEFWINAIFKHFENLLSIVFNDDNVTIDTIEYLEESEKELLLKTFNKNEIYFPKEATIVDLLELQADKTPDDCALIFNNVQLTYKEVHEQSNQLAHYLRENYDIIPNDLVGVRLKRDEYLVIVILAVLKSGAAYVPIDVNYPIERINYIIEDSNCKVVIDEKELDEFLLKKKNSAKENLQKINKAEDLAYVIYTSGTTGKPKGVLITHKNVTAFLHWAKKEFNTGSFDIVYAATSHCFDLSAYEMFFTLSVGKTIKILGNALEISKELKKDKRVLINTVPSSIRSLIEEDFSALENASIINLAGEPFPVDIARELLNTRAEIRNLYGPSEDTTYSTYYKLEKDKKYKSIPIGKPIANTQAYVLDENLQLTPLGIVGKLYLSGKGIALGYLNKKELSATKFIKNPFIKDSIMYDTGDLVKWFPNGNIEYLGRKDHQVKLRGYRIELEEIENSLLNISDTVKQVVVVVKHFKGTDILAAYYTGGEGISKNDFKEYLQNILPGYMIPQYYVGVPFIPLSPNGKTDKEALPDIDGNTEINNGLIAPTGRIEKTLALIWKDVLELETISSADDFFNLGGHSLKLGKLINKINEQFQIAVSFEKLFEYSVLKDQAELIKNSFSNNYTSIDAVPNATSYEMSYAQKSLWMVSQFKGKEIAYNIPAVYHFYGKFDIEAFKEAFHLVIQKHEILRTVFKEDEEKNIKQFIIPSSAFQFSVGYEDFSTNTDKELVLENEIQQTIGFAFDLFKVPLFKAKLVRLSDEHYTFLFVIHHIISDAWSLQLLIEEISANYNSILKKQVVDSSPLAIQYKEYSHWLKNEIKTNAITNTYWMNELQGYLRPLKLNYDYLPQTNANNQGSKVDFFLNTEANLSIKKIAKKLNVTEFTFHLAAFFSFLNLQTAETDIILGVPFAGRAHANLEDQLGYYVNLLPIRLHLHQNENFETIIKMVQDKLSNAFENQMYPIDLILKDLEFERGERGANFINTGFTWNDLAHDEFRINENLTAKVQNIPTEQVKYDLWIISNGSNFILEYRKDLFSRDRIDLLVERYLVFLEALSKNTAGEIVSYSFKTQSEKQLESSRINIEINF</sequence>
<dbReference type="InterPro" id="IPR010071">
    <property type="entry name" value="AA_adenyl_dom"/>
</dbReference>
<accession>A0AAJ2SCT3</accession>
<evidence type="ECO:0000259" key="4">
    <source>
        <dbReference type="PROSITE" id="PS50075"/>
    </source>
</evidence>
<dbReference type="InterPro" id="IPR045851">
    <property type="entry name" value="AMP-bd_C_sf"/>
</dbReference>
<dbReference type="SUPFAM" id="SSF56801">
    <property type="entry name" value="Acetyl-CoA synthetase-like"/>
    <property type="match status" value="2"/>
</dbReference>
<dbReference type="GO" id="GO:0044550">
    <property type="term" value="P:secondary metabolite biosynthetic process"/>
    <property type="evidence" value="ECO:0007669"/>
    <property type="project" value="TreeGrafter"/>
</dbReference>
<dbReference type="CDD" id="cd05930">
    <property type="entry name" value="A_NRPS"/>
    <property type="match status" value="2"/>
</dbReference>
<dbReference type="PRINTS" id="PR00154">
    <property type="entry name" value="AMPBINDING"/>
</dbReference>
<dbReference type="Pfam" id="PF13193">
    <property type="entry name" value="AMP-binding_C"/>
    <property type="match status" value="1"/>
</dbReference>